<feature type="domain" description="EamA" evidence="6">
    <location>
        <begin position="3"/>
        <end position="133"/>
    </location>
</feature>
<dbReference type="Proteomes" id="UP001597187">
    <property type="component" value="Unassembled WGS sequence"/>
</dbReference>
<sequence length="289" mass="30675">MQALFVTLLWSSSYVLIDIGLTDIPALTFAGLRYTLAAIVLLPLFFYQATPQRLASLSPRDWGLVVLLGVSMYTITQGAQFLALRHLQSATVSLLLNFTPVIVLGASIPVLGERPTSRQLLGVAILLVGVGLYFRPLQFPASEVFGLTVMGLGVLGNAAAAILGRRFNRGPGLSPLAVTTLTMSIGSVLLLGSGLATQGLPALSLENWLVVGWLAIVNTAFAFTLWNHTLQTLSAVESSIINNTMLIQVAVLGWVLLDESLTVGDGIGLLIVAVGALVVQLGRSRSKRE</sequence>
<feature type="transmembrane region" description="Helical" evidence="5">
    <location>
        <begin position="240"/>
        <end position="257"/>
    </location>
</feature>
<feature type="transmembrane region" description="Helical" evidence="5">
    <location>
        <begin position="31"/>
        <end position="50"/>
    </location>
</feature>
<feature type="transmembrane region" description="Helical" evidence="5">
    <location>
        <begin position="144"/>
        <end position="164"/>
    </location>
</feature>
<evidence type="ECO:0000256" key="2">
    <source>
        <dbReference type="ARBA" id="ARBA00022692"/>
    </source>
</evidence>
<gene>
    <name evidence="7" type="ORF">ACFSBT_13965</name>
</gene>
<name>A0ABD6AYM2_9EURY</name>
<dbReference type="InterPro" id="IPR037185">
    <property type="entry name" value="EmrE-like"/>
</dbReference>
<feature type="transmembrane region" description="Helical" evidence="5">
    <location>
        <begin position="90"/>
        <end position="108"/>
    </location>
</feature>
<dbReference type="InterPro" id="IPR050638">
    <property type="entry name" value="AA-Vitamin_Transporters"/>
</dbReference>
<reference evidence="7 8" key="1">
    <citation type="journal article" date="2019" name="Int. J. Syst. Evol. Microbiol.">
        <title>The Global Catalogue of Microorganisms (GCM) 10K type strain sequencing project: providing services to taxonomists for standard genome sequencing and annotation.</title>
        <authorList>
            <consortium name="The Broad Institute Genomics Platform"/>
            <consortium name="The Broad Institute Genome Sequencing Center for Infectious Disease"/>
            <person name="Wu L."/>
            <person name="Ma J."/>
        </authorList>
    </citation>
    <scope>NUCLEOTIDE SEQUENCE [LARGE SCALE GENOMIC DNA]</scope>
    <source>
        <strain evidence="7 8">CGMCC 1.12563</strain>
    </source>
</reference>
<feature type="transmembrane region" description="Helical" evidence="5">
    <location>
        <begin position="176"/>
        <end position="196"/>
    </location>
</feature>
<feature type="transmembrane region" description="Helical" evidence="5">
    <location>
        <begin position="263"/>
        <end position="282"/>
    </location>
</feature>
<comment type="subcellular location">
    <subcellularLocation>
        <location evidence="1">Membrane</location>
        <topology evidence="1">Multi-pass membrane protein</topology>
    </subcellularLocation>
</comment>
<dbReference type="RefSeq" id="WP_250874350.1">
    <property type="nucleotide sequence ID" value="NZ_JALXFV010000007.1"/>
</dbReference>
<evidence type="ECO:0000256" key="4">
    <source>
        <dbReference type="ARBA" id="ARBA00023136"/>
    </source>
</evidence>
<dbReference type="AlphaFoldDB" id="A0ABD6AYM2"/>
<keyword evidence="4 5" id="KW-0472">Membrane</keyword>
<evidence type="ECO:0000313" key="7">
    <source>
        <dbReference type="EMBL" id="MFD1514383.1"/>
    </source>
</evidence>
<dbReference type="SUPFAM" id="SSF103481">
    <property type="entry name" value="Multidrug resistance efflux transporter EmrE"/>
    <property type="match status" value="2"/>
</dbReference>
<accession>A0ABD6AYM2</accession>
<dbReference type="InterPro" id="IPR000620">
    <property type="entry name" value="EamA_dom"/>
</dbReference>
<evidence type="ECO:0000256" key="5">
    <source>
        <dbReference type="SAM" id="Phobius"/>
    </source>
</evidence>
<feature type="transmembrane region" description="Helical" evidence="5">
    <location>
        <begin position="62"/>
        <end position="84"/>
    </location>
</feature>
<dbReference type="GO" id="GO:0016020">
    <property type="term" value="C:membrane"/>
    <property type="evidence" value="ECO:0007669"/>
    <property type="project" value="UniProtKB-SubCell"/>
</dbReference>
<dbReference type="PANTHER" id="PTHR32322">
    <property type="entry name" value="INNER MEMBRANE TRANSPORTER"/>
    <property type="match status" value="1"/>
</dbReference>
<organism evidence="7 8">
    <name type="scientific">Halomarina rubra</name>
    <dbReference type="NCBI Taxonomy" id="2071873"/>
    <lineage>
        <taxon>Archaea</taxon>
        <taxon>Methanobacteriati</taxon>
        <taxon>Methanobacteriota</taxon>
        <taxon>Stenosarchaea group</taxon>
        <taxon>Halobacteria</taxon>
        <taxon>Halobacteriales</taxon>
        <taxon>Natronomonadaceae</taxon>
        <taxon>Halomarina</taxon>
    </lineage>
</organism>
<keyword evidence="2 5" id="KW-0812">Transmembrane</keyword>
<evidence type="ECO:0000313" key="8">
    <source>
        <dbReference type="Proteomes" id="UP001597187"/>
    </source>
</evidence>
<keyword evidence="8" id="KW-1185">Reference proteome</keyword>
<dbReference type="EMBL" id="JBHUDC010000007">
    <property type="protein sequence ID" value="MFD1514383.1"/>
    <property type="molecule type" value="Genomic_DNA"/>
</dbReference>
<comment type="caution">
    <text evidence="7">The sequence shown here is derived from an EMBL/GenBank/DDBJ whole genome shotgun (WGS) entry which is preliminary data.</text>
</comment>
<evidence type="ECO:0000256" key="3">
    <source>
        <dbReference type="ARBA" id="ARBA00022989"/>
    </source>
</evidence>
<keyword evidence="3 5" id="KW-1133">Transmembrane helix</keyword>
<dbReference type="Pfam" id="PF00892">
    <property type="entry name" value="EamA"/>
    <property type="match status" value="2"/>
</dbReference>
<feature type="transmembrane region" description="Helical" evidence="5">
    <location>
        <begin position="120"/>
        <end position="138"/>
    </location>
</feature>
<feature type="transmembrane region" description="Helical" evidence="5">
    <location>
        <begin position="208"/>
        <end position="228"/>
    </location>
</feature>
<proteinExistence type="predicted"/>
<protein>
    <submittedName>
        <fullName evidence="7">DMT family transporter</fullName>
    </submittedName>
</protein>
<evidence type="ECO:0000256" key="1">
    <source>
        <dbReference type="ARBA" id="ARBA00004141"/>
    </source>
</evidence>
<feature type="domain" description="EamA" evidence="6">
    <location>
        <begin position="146"/>
        <end position="279"/>
    </location>
</feature>
<dbReference type="PANTHER" id="PTHR32322:SF2">
    <property type="entry name" value="EAMA DOMAIN-CONTAINING PROTEIN"/>
    <property type="match status" value="1"/>
</dbReference>
<evidence type="ECO:0000259" key="6">
    <source>
        <dbReference type="Pfam" id="PF00892"/>
    </source>
</evidence>